<dbReference type="OrthoDB" id="3480105at2"/>
<comment type="caution">
    <text evidence="4">The sequence shown here is derived from an EMBL/GenBank/DDBJ whole genome shotgun (WGS) entry which is preliminary data.</text>
</comment>
<keyword evidence="5" id="KW-1185">Reference proteome</keyword>
<dbReference type="STRING" id="1352936.M878_37435"/>
<dbReference type="Proteomes" id="UP000017984">
    <property type="component" value="Chromosome"/>
</dbReference>
<feature type="region of interest" description="Disordered" evidence="1">
    <location>
        <begin position="23"/>
        <end position="85"/>
    </location>
</feature>
<evidence type="ECO:0000256" key="2">
    <source>
        <dbReference type="SAM" id="SignalP"/>
    </source>
</evidence>
<dbReference type="Pfam" id="PF14016">
    <property type="entry name" value="DUF4232"/>
    <property type="match status" value="1"/>
</dbReference>
<feature type="compositionally biased region" description="Low complexity" evidence="1">
    <location>
        <begin position="31"/>
        <end position="57"/>
    </location>
</feature>
<organism evidence="4 5">
    <name type="scientific">Streptomyces roseochromogenus subsp. oscitans DS 12.976</name>
    <dbReference type="NCBI Taxonomy" id="1352936"/>
    <lineage>
        <taxon>Bacteria</taxon>
        <taxon>Bacillati</taxon>
        <taxon>Actinomycetota</taxon>
        <taxon>Actinomycetes</taxon>
        <taxon>Kitasatosporales</taxon>
        <taxon>Streptomycetaceae</taxon>
        <taxon>Streptomyces</taxon>
    </lineage>
</organism>
<evidence type="ECO:0000313" key="4">
    <source>
        <dbReference type="EMBL" id="EST21307.1"/>
    </source>
</evidence>
<dbReference type="EMBL" id="AWQX01000327">
    <property type="protein sequence ID" value="EST21307.1"/>
    <property type="molecule type" value="Genomic_DNA"/>
</dbReference>
<protein>
    <recommendedName>
        <fullName evidence="3">DUF4232 domain-containing protein</fullName>
    </recommendedName>
</protein>
<reference evidence="4 5" key="1">
    <citation type="journal article" date="2014" name="Genome Announc.">
        <title>Draft Genome Sequence of Streptomyces roseochromogenes subsp. oscitans DS 12.976, Producer of the Aminocoumarin Antibiotic Clorobiocin.</title>
        <authorList>
            <person name="Ruckert C."/>
            <person name="Kalinowski J."/>
            <person name="Heide L."/>
            <person name="Apel A.K."/>
        </authorList>
    </citation>
    <scope>NUCLEOTIDE SEQUENCE [LARGE SCALE GENOMIC DNA]</scope>
    <source>
        <strain evidence="4 5">DS 12.976</strain>
    </source>
</reference>
<gene>
    <name evidence="4" type="ORF">M878_37435</name>
</gene>
<evidence type="ECO:0000259" key="3">
    <source>
        <dbReference type="Pfam" id="PF14016"/>
    </source>
</evidence>
<dbReference type="InterPro" id="IPR025326">
    <property type="entry name" value="DUF4232"/>
</dbReference>
<feature type="region of interest" description="Disordered" evidence="1">
    <location>
        <begin position="182"/>
        <end position="212"/>
    </location>
</feature>
<proteinExistence type="predicted"/>
<dbReference type="AlphaFoldDB" id="V6JN42"/>
<dbReference type="PATRIC" id="fig|1352936.5.peg.7764"/>
<sequence>MRVQKLSLLAIAAVAGLSLTACNSGDKDSSDASGSSTPSQSAASQDSGSSSQGSGSSSTGGGVSSGKGTGTGTGTGQSGTSGSGACKTAQLAFSTSGGMAEGELIVNLKNTGSTACTLKGFPGVDLKSKDGSLSAKRSKLAAAPVSVKPGAETRFTLHYPPNHSGGTGETFTSLVVTPPNETHSHTLPVGINVPVSDGSGPAITVDPVGTGK</sequence>
<evidence type="ECO:0000256" key="1">
    <source>
        <dbReference type="SAM" id="MobiDB-lite"/>
    </source>
</evidence>
<accession>V6JN42</accession>
<feature type="signal peptide" evidence="2">
    <location>
        <begin position="1"/>
        <end position="23"/>
    </location>
</feature>
<dbReference type="HOGENOM" id="CLU_079632_1_0_11"/>
<evidence type="ECO:0000313" key="5">
    <source>
        <dbReference type="Proteomes" id="UP000017984"/>
    </source>
</evidence>
<feature type="chain" id="PRO_5039162926" description="DUF4232 domain-containing protein" evidence="2">
    <location>
        <begin position="24"/>
        <end position="212"/>
    </location>
</feature>
<dbReference type="RefSeq" id="WP_023552139.1">
    <property type="nucleotide sequence ID" value="NZ_CM002285.1"/>
</dbReference>
<dbReference type="PROSITE" id="PS51257">
    <property type="entry name" value="PROKAR_LIPOPROTEIN"/>
    <property type="match status" value="1"/>
</dbReference>
<name>V6JN42_STRRC</name>
<feature type="compositionally biased region" description="Gly residues" evidence="1">
    <location>
        <begin position="58"/>
        <end position="82"/>
    </location>
</feature>
<feature type="domain" description="DUF4232" evidence="3">
    <location>
        <begin position="86"/>
        <end position="208"/>
    </location>
</feature>
<keyword evidence="2" id="KW-0732">Signal</keyword>